<dbReference type="InterPro" id="IPR011335">
    <property type="entry name" value="Restrct_endonuc-II-like"/>
</dbReference>
<evidence type="ECO:0000259" key="1">
    <source>
        <dbReference type="Pfam" id="PF05685"/>
    </source>
</evidence>
<dbReference type="Gene3D" id="3.90.1570.10">
    <property type="entry name" value="tt1808, chain A"/>
    <property type="match status" value="1"/>
</dbReference>
<dbReference type="Pfam" id="PF05685">
    <property type="entry name" value="Uma2"/>
    <property type="match status" value="1"/>
</dbReference>
<name>A0A2W5V8N3_9BACT</name>
<sequence length="192" mass="21647">MKPVSRGTTSSSSWERFVALPADDRRELVGGELVETEMPTDLHEHIVLAIGFFFRGWVREHGGFAFGSGFKIRIDDDHGFVPDLHLYHPKNRARRSAQALLDGAPDVVVEILSPGSATYDKKTKLLGYARIGVAEYWIVSPEEKSLERLVLRRGKYVVEEVLVSGDIVRPPRFPGLEVIVSELFDFPEKTKR</sequence>
<dbReference type="PANTHER" id="PTHR34107:SF4">
    <property type="entry name" value="SLL1222 PROTEIN"/>
    <property type="match status" value="1"/>
</dbReference>
<protein>
    <recommendedName>
        <fullName evidence="1">Putative restriction endonuclease domain-containing protein</fullName>
    </recommendedName>
</protein>
<evidence type="ECO:0000313" key="2">
    <source>
        <dbReference type="EMBL" id="PZR12234.1"/>
    </source>
</evidence>
<dbReference type="InterPro" id="IPR008538">
    <property type="entry name" value="Uma2"/>
</dbReference>
<reference evidence="2 3" key="1">
    <citation type="submission" date="2017-08" db="EMBL/GenBank/DDBJ databases">
        <title>Infants hospitalized years apart are colonized by the same room-sourced microbial strains.</title>
        <authorList>
            <person name="Brooks B."/>
            <person name="Olm M.R."/>
            <person name="Firek B.A."/>
            <person name="Baker R."/>
            <person name="Thomas B.C."/>
            <person name="Morowitz M.J."/>
            <person name="Banfield J.F."/>
        </authorList>
    </citation>
    <scope>NUCLEOTIDE SEQUENCE [LARGE SCALE GENOMIC DNA]</scope>
    <source>
        <strain evidence="2">S2_003_000_R2_14</strain>
    </source>
</reference>
<dbReference type="AlphaFoldDB" id="A0A2W5V8N3"/>
<dbReference type="CDD" id="cd06260">
    <property type="entry name" value="DUF820-like"/>
    <property type="match status" value="1"/>
</dbReference>
<gene>
    <name evidence="2" type="ORF">DI536_15095</name>
</gene>
<comment type="caution">
    <text evidence="2">The sequence shown here is derived from an EMBL/GenBank/DDBJ whole genome shotgun (WGS) entry which is preliminary data.</text>
</comment>
<evidence type="ECO:0000313" key="3">
    <source>
        <dbReference type="Proteomes" id="UP000249061"/>
    </source>
</evidence>
<organism evidence="2 3">
    <name type="scientific">Archangium gephyra</name>
    <dbReference type="NCBI Taxonomy" id="48"/>
    <lineage>
        <taxon>Bacteria</taxon>
        <taxon>Pseudomonadati</taxon>
        <taxon>Myxococcota</taxon>
        <taxon>Myxococcia</taxon>
        <taxon>Myxococcales</taxon>
        <taxon>Cystobacterineae</taxon>
        <taxon>Archangiaceae</taxon>
        <taxon>Archangium</taxon>
    </lineage>
</organism>
<dbReference type="PANTHER" id="PTHR34107">
    <property type="entry name" value="SLL0198 PROTEIN-RELATED"/>
    <property type="match status" value="1"/>
</dbReference>
<accession>A0A2W5V8N3</accession>
<proteinExistence type="predicted"/>
<dbReference type="SUPFAM" id="SSF52980">
    <property type="entry name" value="Restriction endonuclease-like"/>
    <property type="match status" value="1"/>
</dbReference>
<dbReference type="Proteomes" id="UP000249061">
    <property type="component" value="Unassembled WGS sequence"/>
</dbReference>
<feature type="domain" description="Putative restriction endonuclease" evidence="1">
    <location>
        <begin position="14"/>
        <end position="177"/>
    </location>
</feature>
<dbReference type="InterPro" id="IPR012296">
    <property type="entry name" value="Nuclease_put_TT1808"/>
</dbReference>
<dbReference type="EMBL" id="QFQP01000012">
    <property type="protein sequence ID" value="PZR12234.1"/>
    <property type="molecule type" value="Genomic_DNA"/>
</dbReference>